<evidence type="ECO:0000313" key="1">
    <source>
        <dbReference type="EMBL" id="KAK1401081.1"/>
    </source>
</evidence>
<reference evidence="1" key="1">
    <citation type="submission" date="2023-02" db="EMBL/GenBank/DDBJ databases">
        <title>Genome of toxic invasive species Heracleum sosnowskyi carries increased number of genes despite the absence of recent whole-genome duplications.</title>
        <authorList>
            <person name="Schelkunov M."/>
            <person name="Shtratnikova V."/>
            <person name="Makarenko M."/>
            <person name="Klepikova A."/>
            <person name="Omelchenko D."/>
            <person name="Novikova G."/>
            <person name="Obukhova E."/>
            <person name="Bogdanov V."/>
            <person name="Penin A."/>
            <person name="Logacheva M."/>
        </authorList>
    </citation>
    <scope>NUCLEOTIDE SEQUENCE</scope>
    <source>
        <strain evidence="1">Hsosn_3</strain>
        <tissue evidence="1">Leaf</tissue>
    </source>
</reference>
<name>A0AAD8JEE3_9APIA</name>
<sequence>MLKNTRAITDLCSFEIEDILHRRKGENSKLDKSRRKTLNAYPGRRFKLVEGVLKFRTYAFGQELWTDLQDVRVCLSKAVQKYIDEIEDDAISPDEKTLMEGLKEILKEALNKEDVARQKRKSKAK</sequence>
<accession>A0AAD8JEE3</accession>
<reference evidence="1" key="2">
    <citation type="submission" date="2023-05" db="EMBL/GenBank/DDBJ databases">
        <authorList>
            <person name="Schelkunov M.I."/>
        </authorList>
    </citation>
    <scope>NUCLEOTIDE SEQUENCE</scope>
    <source>
        <strain evidence="1">Hsosn_3</strain>
        <tissue evidence="1">Leaf</tissue>
    </source>
</reference>
<evidence type="ECO:0000313" key="2">
    <source>
        <dbReference type="Proteomes" id="UP001237642"/>
    </source>
</evidence>
<keyword evidence="2" id="KW-1185">Reference proteome</keyword>
<gene>
    <name evidence="1" type="ORF">POM88_000686</name>
</gene>
<comment type="caution">
    <text evidence="1">The sequence shown here is derived from an EMBL/GenBank/DDBJ whole genome shotgun (WGS) entry which is preliminary data.</text>
</comment>
<dbReference type="EMBL" id="JAUIZM010000001">
    <property type="protein sequence ID" value="KAK1401081.1"/>
    <property type="molecule type" value="Genomic_DNA"/>
</dbReference>
<protein>
    <submittedName>
        <fullName evidence="1">Uncharacterized protein</fullName>
    </submittedName>
</protein>
<organism evidence="1 2">
    <name type="scientific">Heracleum sosnowskyi</name>
    <dbReference type="NCBI Taxonomy" id="360622"/>
    <lineage>
        <taxon>Eukaryota</taxon>
        <taxon>Viridiplantae</taxon>
        <taxon>Streptophyta</taxon>
        <taxon>Embryophyta</taxon>
        <taxon>Tracheophyta</taxon>
        <taxon>Spermatophyta</taxon>
        <taxon>Magnoliopsida</taxon>
        <taxon>eudicotyledons</taxon>
        <taxon>Gunneridae</taxon>
        <taxon>Pentapetalae</taxon>
        <taxon>asterids</taxon>
        <taxon>campanulids</taxon>
        <taxon>Apiales</taxon>
        <taxon>Apiaceae</taxon>
        <taxon>Apioideae</taxon>
        <taxon>apioid superclade</taxon>
        <taxon>Tordylieae</taxon>
        <taxon>Tordyliinae</taxon>
        <taxon>Heracleum</taxon>
    </lineage>
</organism>
<dbReference type="AlphaFoldDB" id="A0AAD8JEE3"/>
<proteinExistence type="predicted"/>
<dbReference type="Proteomes" id="UP001237642">
    <property type="component" value="Unassembled WGS sequence"/>
</dbReference>